<protein>
    <recommendedName>
        <fullName evidence="3">Gag-pol polyprotein</fullName>
    </recommendedName>
</protein>
<keyword evidence="2" id="KW-1185">Reference proteome</keyword>
<accession>A0ABR0Q7H1</accession>
<comment type="caution">
    <text evidence="1">The sequence shown here is derived from an EMBL/GenBank/DDBJ whole genome shotgun (WGS) entry which is preliminary data.</text>
</comment>
<evidence type="ECO:0000313" key="2">
    <source>
        <dbReference type="Proteomes" id="UP001358586"/>
    </source>
</evidence>
<evidence type="ECO:0008006" key="3">
    <source>
        <dbReference type="Google" id="ProtNLM"/>
    </source>
</evidence>
<evidence type="ECO:0000313" key="1">
    <source>
        <dbReference type="EMBL" id="KAK5835007.1"/>
    </source>
</evidence>
<dbReference type="EMBL" id="JARKNE010000004">
    <property type="protein sequence ID" value="KAK5835007.1"/>
    <property type="molecule type" value="Genomic_DNA"/>
</dbReference>
<gene>
    <name evidence="1" type="ORF">PVK06_010689</name>
</gene>
<sequence>MIGNANSKALYDVFYEKLVRKVLRSLPKRFNIKVTFVEEAKNIEAMRIDELIGSLQTFEINLEEAKNGKLKSDKNISFLVAKTVPSEQNTIIKNI</sequence>
<dbReference type="Proteomes" id="UP001358586">
    <property type="component" value="Chromosome 4"/>
</dbReference>
<proteinExistence type="predicted"/>
<organism evidence="1 2">
    <name type="scientific">Gossypium arboreum</name>
    <name type="common">Tree cotton</name>
    <name type="synonym">Gossypium nanking</name>
    <dbReference type="NCBI Taxonomy" id="29729"/>
    <lineage>
        <taxon>Eukaryota</taxon>
        <taxon>Viridiplantae</taxon>
        <taxon>Streptophyta</taxon>
        <taxon>Embryophyta</taxon>
        <taxon>Tracheophyta</taxon>
        <taxon>Spermatophyta</taxon>
        <taxon>Magnoliopsida</taxon>
        <taxon>eudicotyledons</taxon>
        <taxon>Gunneridae</taxon>
        <taxon>Pentapetalae</taxon>
        <taxon>rosids</taxon>
        <taxon>malvids</taxon>
        <taxon>Malvales</taxon>
        <taxon>Malvaceae</taxon>
        <taxon>Malvoideae</taxon>
        <taxon>Gossypium</taxon>
    </lineage>
</organism>
<name>A0ABR0Q7H1_GOSAR</name>
<reference evidence="1 2" key="1">
    <citation type="submission" date="2023-03" db="EMBL/GenBank/DDBJ databases">
        <title>WGS of Gossypium arboreum.</title>
        <authorList>
            <person name="Yu D."/>
        </authorList>
    </citation>
    <scope>NUCLEOTIDE SEQUENCE [LARGE SCALE GENOMIC DNA]</scope>
    <source>
        <tissue evidence="1">Leaf</tissue>
    </source>
</reference>